<protein>
    <submittedName>
        <fullName evidence="3">Protein saf4</fullName>
    </submittedName>
</protein>
<evidence type="ECO:0000256" key="2">
    <source>
        <dbReference type="SAM" id="MobiDB-lite"/>
    </source>
</evidence>
<organism evidence="3 4">
    <name type="scientific">Sporothrix curviconia</name>
    <dbReference type="NCBI Taxonomy" id="1260050"/>
    <lineage>
        <taxon>Eukaryota</taxon>
        <taxon>Fungi</taxon>
        <taxon>Dikarya</taxon>
        <taxon>Ascomycota</taxon>
        <taxon>Pezizomycotina</taxon>
        <taxon>Sordariomycetes</taxon>
        <taxon>Sordariomycetidae</taxon>
        <taxon>Ophiostomatales</taxon>
        <taxon>Ophiostomataceae</taxon>
        <taxon>Sporothrix</taxon>
    </lineage>
</organism>
<name>A0ABP0CI76_9PEZI</name>
<dbReference type="EMBL" id="CAWUHB010000060">
    <property type="protein sequence ID" value="CAK7231804.1"/>
    <property type="molecule type" value="Genomic_DNA"/>
</dbReference>
<reference evidence="3 4" key="1">
    <citation type="submission" date="2024-01" db="EMBL/GenBank/DDBJ databases">
        <authorList>
            <person name="Allen C."/>
            <person name="Tagirdzhanova G."/>
        </authorList>
    </citation>
    <scope>NUCLEOTIDE SEQUENCE [LARGE SCALE GENOMIC DNA]</scope>
</reference>
<dbReference type="Proteomes" id="UP001642405">
    <property type="component" value="Unassembled WGS sequence"/>
</dbReference>
<sequence length="479" mass="51131">MQGFNMGRYVPPDQEGVASGNRLLGNRAQKATSAGVPIVRFEMPFAVWCDGCEARTIGRDGKTHPVLIGQGVRFNAEKHRTGNYYSTPIWMFRMRHPACGTWLAIRTDPATTSYIVAEGGRRRREYSDDDDDDHEAGRGWGLSPAAAAARSAAALAGGHGHGRGLGEDDPELDRLDAFDRLERTIHHRQPAAGVNTGKDGGDDAPLSGRDAAKRLEALTQSNARQWDDPYARNRALRAAFRVGRHAREQAAADDDSLRERLGGLSEDLHLLPATEADAQHAALVDFGSRPSGGETPSAVVDRRTLAKPLLFVGDRHRPHATMPRGRVSCAPAFAGTPMAAGSVSMPELSASAASPLSSASRSRTYVATTETAKRQRAIRDHLASTVLANTRLTTDPFVAALSGGDTTPTPGKARLPIKGLKGLKRSATAAELAQRAETEGDSSEPPVRDPKRQRGAGEEMDGATPSKVTGAALVSYDSD</sequence>
<evidence type="ECO:0000256" key="1">
    <source>
        <dbReference type="ARBA" id="ARBA00005595"/>
    </source>
</evidence>
<dbReference type="Pfam" id="PF04502">
    <property type="entry name" value="Saf4_Yju2"/>
    <property type="match status" value="2"/>
</dbReference>
<feature type="region of interest" description="Disordered" evidence="2">
    <location>
        <begin position="426"/>
        <end position="479"/>
    </location>
</feature>
<keyword evidence="4" id="KW-1185">Reference proteome</keyword>
<gene>
    <name evidence="3" type="primary">saf4</name>
    <name evidence="3" type="ORF">SCUCBS95973_008044</name>
</gene>
<evidence type="ECO:0000313" key="4">
    <source>
        <dbReference type="Proteomes" id="UP001642405"/>
    </source>
</evidence>
<feature type="compositionally biased region" description="Basic and acidic residues" evidence="2">
    <location>
        <begin position="446"/>
        <end position="457"/>
    </location>
</feature>
<feature type="region of interest" description="Disordered" evidence="2">
    <location>
        <begin position="186"/>
        <end position="208"/>
    </location>
</feature>
<dbReference type="InterPro" id="IPR007590">
    <property type="entry name" value="Saf4/Yju2"/>
</dbReference>
<comment type="similarity">
    <text evidence="1">Belongs to the CWC16 family.</text>
</comment>
<comment type="caution">
    <text evidence="3">The sequence shown here is derived from an EMBL/GenBank/DDBJ whole genome shotgun (WGS) entry which is preliminary data.</text>
</comment>
<dbReference type="PANTHER" id="PTHR12111">
    <property type="entry name" value="SPLICING FACTOR YJU2"/>
    <property type="match status" value="1"/>
</dbReference>
<evidence type="ECO:0000313" key="3">
    <source>
        <dbReference type="EMBL" id="CAK7231804.1"/>
    </source>
</evidence>
<dbReference type="PANTHER" id="PTHR12111:SF2">
    <property type="entry name" value="SPLICING FACTOR YJU2B-RELATED"/>
    <property type="match status" value="1"/>
</dbReference>
<feature type="region of interest" description="Disordered" evidence="2">
    <location>
        <begin position="151"/>
        <end position="171"/>
    </location>
</feature>
<accession>A0ABP0CI76</accession>
<proteinExistence type="inferred from homology"/>